<feature type="compositionally biased region" description="Basic and acidic residues" evidence="1">
    <location>
        <begin position="96"/>
        <end position="116"/>
    </location>
</feature>
<keyword evidence="3" id="KW-1185">Reference proteome</keyword>
<dbReference type="Proteomes" id="UP000634136">
    <property type="component" value="Unassembled WGS sequence"/>
</dbReference>
<feature type="region of interest" description="Disordered" evidence="1">
    <location>
        <begin position="70"/>
        <end position="154"/>
    </location>
</feature>
<sequence>MLFKEHRSALENTLERPNSATMDAHSGCLGCHENPAKTIRWFRSLLHHFKKEFCGIEHVFLAVDTSFKNRQPPPAAGGTLHAGDSHRHVTNHKRIRQDDREENRATRGGEEERVRGEVVNADDATRVGVVNPVDDSEEEENKAIGGRIRGDDEE</sequence>
<proteinExistence type="predicted"/>
<organism evidence="2 3">
    <name type="scientific">Senna tora</name>
    <dbReference type="NCBI Taxonomy" id="362788"/>
    <lineage>
        <taxon>Eukaryota</taxon>
        <taxon>Viridiplantae</taxon>
        <taxon>Streptophyta</taxon>
        <taxon>Embryophyta</taxon>
        <taxon>Tracheophyta</taxon>
        <taxon>Spermatophyta</taxon>
        <taxon>Magnoliopsida</taxon>
        <taxon>eudicotyledons</taxon>
        <taxon>Gunneridae</taxon>
        <taxon>Pentapetalae</taxon>
        <taxon>rosids</taxon>
        <taxon>fabids</taxon>
        <taxon>Fabales</taxon>
        <taxon>Fabaceae</taxon>
        <taxon>Caesalpinioideae</taxon>
        <taxon>Cassia clade</taxon>
        <taxon>Senna</taxon>
    </lineage>
</organism>
<protein>
    <submittedName>
        <fullName evidence="2">Uncharacterized protein</fullName>
    </submittedName>
</protein>
<reference evidence="2" key="1">
    <citation type="submission" date="2020-09" db="EMBL/GenBank/DDBJ databases">
        <title>Genome-Enabled Discovery of Anthraquinone Biosynthesis in Senna tora.</title>
        <authorList>
            <person name="Kang S.-H."/>
            <person name="Pandey R.P."/>
            <person name="Lee C.-M."/>
            <person name="Sim J.-S."/>
            <person name="Jeong J.-T."/>
            <person name="Choi B.-S."/>
            <person name="Jung M."/>
            <person name="Ginzburg D."/>
            <person name="Zhao K."/>
            <person name="Won S.Y."/>
            <person name="Oh T.-J."/>
            <person name="Yu Y."/>
            <person name="Kim N.-H."/>
            <person name="Lee O.R."/>
            <person name="Lee T.-H."/>
            <person name="Bashyal P."/>
            <person name="Kim T.-S."/>
            <person name="Lee W.-H."/>
            <person name="Kawkins C."/>
            <person name="Kim C.-K."/>
            <person name="Kim J.S."/>
            <person name="Ahn B.O."/>
            <person name="Rhee S.Y."/>
            <person name="Sohng J.K."/>
        </authorList>
    </citation>
    <scope>NUCLEOTIDE SEQUENCE</scope>
    <source>
        <tissue evidence="2">Leaf</tissue>
    </source>
</reference>
<name>A0A835CD27_9FABA</name>
<evidence type="ECO:0000256" key="1">
    <source>
        <dbReference type="SAM" id="MobiDB-lite"/>
    </source>
</evidence>
<evidence type="ECO:0000313" key="2">
    <source>
        <dbReference type="EMBL" id="KAF7838496.1"/>
    </source>
</evidence>
<comment type="caution">
    <text evidence="2">The sequence shown here is derived from an EMBL/GenBank/DDBJ whole genome shotgun (WGS) entry which is preliminary data.</text>
</comment>
<dbReference type="EMBL" id="JAAIUW010000003">
    <property type="protein sequence ID" value="KAF7838496.1"/>
    <property type="molecule type" value="Genomic_DNA"/>
</dbReference>
<evidence type="ECO:0000313" key="3">
    <source>
        <dbReference type="Proteomes" id="UP000634136"/>
    </source>
</evidence>
<gene>
    <name evidence="2" type="ORF">G2W53_006978</name>
</gene>
<dbReference type="AlphaFoldDB" id="A0A835CD27"/>
<accession>A0A835CD27</accession>